<organism evidence="1 2">
    <name type="scientific">Fluviicola chungangensis</name>
    <dbReference type="NCBI Taxonomy" id="2597671"/>
    <lineage>
        <taxon>Bacteria</taxon>
        <taxon>Pseudomonadati</taxon>
        <taxon>Bacteroidota</taxon>
        <taxon>Flavobacteriia</taxon>
        <taxon>Flavobacteriales</taxon>
        <taxon>Crocinitomicaceae</taxon>
        <taxon>Fluviicola</taxon>
    </lineage>
</organism>
<sequence>MKEKLKIAAWALFAVAVITVLLLAGKNQDETIVQDPNISISVVDENAFLTESELLVRLKRLNLFYPNQLMKNLNTKAIEENIRKMHEVEEVNVYKQLGGNWGIKLKVRQPYARVFNQFGESFYVDSKGATMDPTPNFTARILVFTGNIKDKSDTLLVSDIEANPKLKNERSLDEIFHIAKVIHENPFLSAQISQVHRDRWGDFILIPRVGAQRIVLGPAPSEHEITEKLKKLVVFYTNGLPYVGWNKYKTINLKYHNQVVCTYLRDTL</sequence>
<keyword evidence="2" id="KW-1185">Reference proteome</keyword>
<evidence type="ECO:0000313" key="1">
    <source>
        <dbReference type="EMBL" id="TSJ45708.1"/>
    </source>
</evidence>
<comment type="caution">
    <text evidence="1">The sequence shown here is derived from an EMBL/GenBank/DDBJ whole genome shotgun (WGS) entry which is preliminary data.</text>
</comment>
<dbReference type="EMBL" id="VLPL01000003">
    <property type="protein sequence ID" value="TSJ45708.1"/>
    <property type="molecule type" value="Genomic_DNA"/>
</dbReference>
<proteinExistence type="predicted"/>
<dbReference type="AlphaFoldDB" id="A0A556N0Z7"/>
<evidence type="ECO:0008006" key="3">
    <source>
        <dbReference type="Google" id="ProtNLM"/>
    </source>
</evidence>
<protein>
    <recommendedName>
        <fullName evidence="3">Cell division protein FtsQ</fullName>
    </recommendedName>
</protein>
<reference evidence="1 2" key="1">
    <citation type="submission" date="2019-07" db="EMBL/GenBank/DDBJ databases">
        <authorList>
            <person name="Huq M.A."/>
        </authorList>
    </citation>
    <scope>NUCLEOTIDE SEQUENCE [LARGE SCALE GENOMIC DNA]</scope>
    <source>
        <strain evidence="1 2">MAH-3</strain>
    </source>
</reference>
<name>A0A556N0Z7_9FLAO</name>
<dbReference type="Proteomes" id="UP000316008">
    <property type="component" value="Unassembled WGS sequence"/>
</dbReference>
<gene>
    <name evidence="1" type="ORF">FO442_08140</name>
</gene>
<dbReference type="RefSeq" id="WP_144332664.1">
    <property type="nucleotide sequence ID" value="NZ_VLPL01000003.1"/>
</dbReference>
<accession>A0A556N0Z7</accession>
<dbReference type="OrthoDB" id="1466667at2"/>
<evidence type="ECO:0000313" key="2">
    <source>
        <dbReference type="Proteomes" id="UP000316008"/>
    </source>
</evidence>